<protein>
    <recommendedName>
        <fullName evidence="2">DNA replication regulator Sld3 C-terminal domain-containing protein</fullName>
    </recommendedName>
</protein>
<dbReference type="eggNOG" id="ENOG502QX8B">
    <property type="taxonomic scope" value="Eukaryota"/>
</dbReference>
<dbReference type="STRING" id="764103.G7DUY0"/>
<evidence type="ECO:0000313" key="4">
    <source>
        <dbReference type="Proteomes" id="UP000009131"/>
    </source>
</evidence>
<dbReference type="HOGENOM" id="CLU_427110_0_0_1"/>
<evidence type="ECO:0000256" key="1">
    <source>
        <dbReference type="SAM" id="MobiDB-lite"/>
    </source>
</evidence>
<evidence type="ECO:0000259" key="2">
    <source>
        <dbReference type="Pfam" id="PF08639"/>
    </source>
</evidence>
<gene>
    <name evidence="3" type="primary">Mo01041</name>
    <name evidence="3" type="ORF">E5Q_01041</name>
</gene>
<proteinExistence type="predicted"/>
<name>G7DUY0_MIXOS</name>
<reference evidence="3 4" key="2">
    <citation type="journal article" date="2012" name="Open Biol.">
        <title>Characteristics of nucleosomes and linker DNA regions on the genome of the basidiomycete Mixia osmundae revealed by mono- and dinucleosome mapping.</title>
        <authorList>
            <person name="Nishida H."/>
            <person name="Kondo S."/>
            <person name="Matsumoto T."/>
            <person name="Suzuki Y."/>
            <person name="Yoshikawa H."/>
            <person name="Taylor T.D."/>
            <person name="Sugiyama J."/>
        </authorList>
    </citation>
    <scope>NUCLEOTIDE SEQUENCE [LARGE SCALE GENOMIC DNA]</scope>
    <source>
        <strain evidence="4">CBS 9802 / IAM 14324 / JCM 22182 / KY 12970</strain>
    </source>
</reference>
<dbReference type="Pfam" id="PF08639">
    <property type="entry name" value="Sld3_STD"/>
    <property type="match status" value="1"/>
</dbReference>
<dbReference type="InParanoid" id="G7DUY0"/>
<comment type="caution">
    <text evidence="3">The sequence shown here is derived from an EMBL/GenBank/DDBJ whole genome shotgun (WGS) entry which is preliminary data.</text>
</comment>
<feature type="region of interest" description="Disordered" evidence="1">
    <location>
        <begin position="427"/>
        <end position="449"/>
    </location>
</feature>
<dbReference type="Proteomes" id="UP000009131">
    <property type="component" value="Unassembled WGS sequence"/>
</dbReference>
<feature type="region of interest" description="Disordered" evidence="1">
    <location>
        <begin position="503"/>
        <end position="529"/>
    </location>
</feature>
<keyword evidence="4" id="KW-1185">Reference proteome</keyword>
<dbReference type="RefSeq" id="XP_014565801.1">
    <property type="nucleotide sequence ID" value="XM_014710315.1"/>
</dbReference>
<feature type="region of interest" description="Disordered" evidence="1">
    <location>
        <begin position="24"/>
        <end position="49"/>
    </location>
</feature>
<reference evidence="3 4" key="1">
    <citation type="journal article" date="2011" name="J. Gen. Appl. Microbiol.">
        <title>Draft genome sequencing of the enigmatic basidiomycete Mixia osmundae.</title>
        <authorList>
            <person name="Nishida H."/>
            <person name="Nagatsuka Y."/>
            <person name="Sugiyama J."/>
        </authorList>
    </citation>
    <scope>NUCLEOTIDE SEQUENCE [LARGE SCALE GENOMIC DNA]</scope>
    <source>
        <strain evidence="4">CBS 9802 / IAM 14324 / JCM 22182 / KY 12970</strain>
    </source>
</reference>
<dbReference type="EMBL" id="BABT02000032">
    <property type="protein sequence ID" value="GAA94390.1"/>
    <property type="molecule type" value="Genomic_DNA"/>
</dbReference>
<dbReference type="InterPro" id="IPR013948">
    <property type="entry name" value="DNA_replication_reg_Sld3_C"/>
</dbReference>
<feature type="domain" description="DNA replication regulator Sld3 C-terminal" evidence="2">
    <location>
        <begin position="96"/>
        <end position="251"/>
    </location>
</feature>
<accession>G7DUY0</accession>
<evidence type="ECO:0000313" key="3">
    <source>
        <dbReference type="EMBL" id="GAA94390.1"/>
    </source>
</evidence>
<dbReference type="AlphaFoldDB" id="G7DUY0"/>
<dbReference type="Gene3D" id="1.20.58.2130">
    <property type="match status" value="1"/>
</dbReference>
<organism evidence="3 4">
    <name type="scientific">Mixia osmundae (strain CBS 9802 / IAM 14324 / JCM 22182 / KY 12970)</name>
    <dbReference type="NCBI Taxonomy" id="764103"/>
    <lineage>
        <taxon>Eukaryota</taxon>
        <taxon>Fungi</taxon>
        <taxon>Dikarya</taxon>
        <taxon>Basidiomycota</taxon>
        <taxon>Pucciniomycotina</taxon>
        <taxon>Mixiomycetes</taxon>
        <taxon>Mixiales</taxon>
        <taxon>Mixiaceae</taxon>
        <taxon>Mixia</taxon>
    </lineage>
</organism>
<sequence length="529" mass="58012">MEPLLYRIELDGCPLPWPENPRYPTAPVSNAADHPVRHSNTTPSRADVPCPVPAMPAAVSDVDWLRREYERCITSSDAQTMKQYAEGLRKRSSRAQRASEDQHALVGFLYATIMPVETLDKRWRTEMPQLVDELEGAQEEQLSSLAADTEAHYIYQAMKRYKPPAQASQSASTHTATRWTNSQKHQWIKSLATNEAELQILLLLEKLVCDPFPQGPRASSASPNKSRTRAHLDPERTIDMLVERLALQQVMSSIGTSDEFSQTVSESPFDDSALPLDPIQQFWQSCVEGNYSGLIADELLASCRERLFPSSPDDIFATSPVKQPVEDVARLARSVDEARRSSSTTATGSLALSKVFTASESQTSAMIATGDNRPGLKDLLHADSIFSKQHARTFARSTSGGITSRNLFRNREVQVGVKSQPKVQAKKGISSKQMQANKRKLSSPKRAVSSETLVLATPAKNQGLSRAMSMPSFAELGAAFRLGSRAGGIPEADESDAFEFTLPATPFPAQRKDAPSSPTLANGIPSTPM</sequence>